<keyword evidence="6" id="KW-1185">Reference proteome</keyword>
<dbReference type="GO" id="GO:0008757">
    <property type="term" value="F:S-adenosylmethionine-dependent methyltransferase activity"/>
    <property type="evidence" value="ECO:0007669"/>
    <property type="project" value="InterPro"/>
</dbReference>
<protein>
    <submittedName>
        <fullName evidence="5">Type 11 methyltransferase</fullName>
    </submittedName>
</protein>
<gene>
    <name evidence="5" type="ORF">C450_07502</name>
</gene>
<dbReference type="RefSeq" id="WP_005042066.1">
    <property type="nucleotide sequence ID" value="NZ_AOME01000050.1"/>
</dbReference>
<reference evidence="5 6" key="1">
    <citation type="journal article" date="2014" name="PLoS Genet.">
        <title>Phylogenetically driven sequencing of extremely halophilic archaea reveals strategies for static and dynamic osmo-response.</title>
        <authorList>
            <person name="Becker E.A."/>
            <person name="Seitzer P.M."/>
            <person name="Tritt A."/>
            <person name="Larsen D."/>
            <person name="Krusor M."/>
            <person name="Yao A.I."/>
            <person name="Wu D."/>
            <person name="Madern D."/>
            <person name="Eisen J.A."/>
            <person name="Darling A.E."/>
            <person name="Facciotti M.T."/>
        </authorList>
    </citation>
    <scope>NUCLEOTIDE SEQUENCE [LARGE SCALE GENOMIC DNA]</scope>
    <source>
        <strain evidence="5 6">DSM 8989</strain>
    </source>
</reference>
<dbReference type="InterPro" id="IPR051052">
    <property type="entry name" value="Diverse_substrate_MTase"/>
</dbReference>
<dbReference type="OrthoDB" id="147504at2157"/>
<dbReference type="InterPro" id="IPR013216">
    <property type="entry name" value="Methyltransf_11"/>
</dbReference>
<dbReference type="EMBL" id="AOME01000050">
    <property type="protein sequence ID" value="EMA53736.1"/>
    <property type="molecule type" value="Genomic_DNA"/>
</dbReference>
<evidence type="ECO:0000313" key="5">
    <source>
        <dbReference type="EMBL" id="EMA53736.1"/>
    </source>
</evidence>
<proteinExistence type="inferred from homology"/>
<dbReference type="PANTHER" id="PTHR44942">
    <property type="entry name" value="METHYLTRANSF_11 DOMAIN-CONTAINING PROTEIN"/>
    <property type="match status" value="1"/>
</dbReference>
<dbReference type="SUPFAM" id="SSF53335">
    <property type="entry name" value="S-adenosyl-L-methionine-dependent methyltransferases"/>
    <property type="match status" value="1"/>
</dbReference>
<organism evidence="5 6">
    <name type="scientific">Halococcus salifodinae DSM 8989</name>
    <dbReference type="NCBI Taxonomy" id="1227456"/>
    <lineage>
        <taxon>Archaea</taxon>
        <taxon>Methanobacteriati</taxon>
        <taxon>Methanobacteriota</taxon>
        <taxon>Stenosarchaea group</taxon>
        <taxon>Halobacteria</taxon>
        <taxon>Halobacteriales</taxon>
        <taxon>Halococcaceae</taxon>
        <taxon>Halococcus</taxon>
    </lineage>
</organism>
<name>M0N785_9EURY</name>
<evidence type="ECO:0000259" key="4">
    <source>
        <dbReference type="Pfam" id="PF08241"/>
    </source>
</evidence>
<dbReference type="Proteomes" id="UP000011625">
    <property type="component" value="Unassembled WGS sequence"/>
</dbReference>
<accession>M0N785</accession>
<dbReference type="InterPro" id="IPR029063">
    <property type="entry name" value="SAM-dependent_MTases_sf"/>
</dbReference>
<evidence type="ECO:0000256" key="3">
    <source>
        <dbReference type="ARBA" id="ARBA00022679"/>
    </source>
</evidence>
<dbReference type="Pfam" id="PF08241">
    <property type="entry name" value="Methyltransf_11"/>
    <property type="match status" value="1"/>
</dbReference>
<feature type="domain" description="Methyltransferase type 11" evidence="4">
    <location>
        <begin position="50"/>
        <end position="144"/>
    </location>
</feature>
<evidence type="ECO:0000313" key="6">
    <source>
        <dbReference type="Proteomes" id="UP000011625"/>
    </source>
</evidence>
<dbReference type="AlphaFoldDB" id="M0N785"/>
<evidence type="ECO:0000256" key="1">
    <source>
        <dbReference type="ARBA" id="ARBA00008361"/>
    </source>
</evidence>
<comment type="caution">
    <text evidence="5">The sequence shown here is derived from an EMBL/GenBank/DDBJ whole genome shotgun (WGS) entry which is preliminary data.</text>
</comment>
<keyword evidence="2 5" id="KW-0489">Methyltransferase</keyword>
<dbReference type="GO" id="GO:0032259">
    <property type="term" value="P:methylation"/>
    <property type="evidence" value="ECO:0007669"/>
    <property type="project" value="UniProtKB-KW"/>
</dbReference>
<sequence length="240" mass="27219">MTNEKPLAQSAYDDLAEPYADGIDKNAINADYDRPATLSLIPDVSGRVVLDAGCGAGTYTEWLIDHGAEVIAVDANRKMTQQTKRRVGTQANIIQGNLGGSLSLFEDSSVDLVVSSLALHYIQDWNQLFNGFNRILRQHGQLICSVHHPFSDFHEYDEAKNYFETEVVRQVWNDFGEPVRVPHYRRPLSEMIGPLLNTGFNLDRLLEPTPTERFEERSPELYNELSTRPMFLCLRAEKCE</sequence>
<evidence type="ECO:0000256" key="2">
    <source>
        <dbReference type="ARBA" id="ARBA00022603"/>
    </source>
</evidence>
<dbReference type="Gene3D" id="3.40.50.150">
    <property type="entry name" value="Vaccinia Virus protein VP39"/>
    <property type="match status" value="1"/>
</dbReference>
<keyword evidence="3 5" id="KW-0808">Transferase</keyword>
<comment type="similarity">
    <text evidence="1">Belongs to the methyltransferase superfamily.</text>
</comment>
<dbReference type="CDD" id="cd02440">
    <property type="entry name" value="AdoMet_MTases"/>
    <property type="match status" value="1"/>
</dbReference>
<dbReference type="PANTHER" id="PTHR44942:SF4">
    <property type="entry name" value="METHYLTRANSFERASE TYPE 11 DOMAIN-CONTAINING PROTEIN"/>
    <property type="match status" value="1"/>
</dbReference>
<dbReference type="STRING" id="1227456.C450_07502"/>